<evidence type="ECO:0000313" key="1">
    <source>
        <dbReference type="EMBL" id="KAF6723371.1"/>
    </source>
</evidence>
<comment type="caution">
    <text evidence="1">The sequence shown here is derived from an EMBL/GenBank/DDBJ whole genome shotgun (WGS) entry which is preliminary data.</text>
</comment>
<gene>
    <name evidence="1" type="ORF">FQA47_020607</name>
</gene>
<sequence length="117" mass="12970">MNLDLELNLMFVVNCGDHFLPTIARPAQPCLTVHHFSFTTLLLPRQCTTSPGGRGFTHTGDSKADFVPIQLQSWFVDSRCEHVTQCLCFRSSFNAVGVTVNPMFASLPNLFLVPCPV</sequence>
<dbReference type="AlphaFoldDB" id="A0A834CB83"/>
<accession>A0A834CB83</accession>
<organism evidence="1 2">
    <name type="scientific">Oryzias melastigma</name>
    <name type="common">Marine medaka</name>
    <dbReference type="NCBI Taxonomy" id="30732"/>
    <lineage>
        <taxon>Eukaryota</taxon>
        <taxon>Metazoa</taxon>
        <taxon>Chordata</taxon>
        <taxon>Craniata</taxon>
        <taxon>Vertebrata</taxon>
        <taxon>Euteleostomi</taxon>
        <taxon>Actinopterygii</taxon>
        <taxon>Neopterygii</taxon>
        <taxon>Teleostei</taxon>
        <taxon>Neoteleostei</taxon>
        <taxon>Acanthomorphata</taxon>
        <taxon>Ovalentaria</taxon>
        <taxon>Atherinomorphae</taxon>
        <taxon>Beloniformes</taxon>
        <taxon>Adrianichthyidae</taxon>
        <taxon>Oryziinae</taxon>
        <taxon>Oryzias</taxon>
    </lineage>
</organism>
<name>A0A834CB83_ORYME</name>
<evidence type="ECO:0000313" key="2">
    <source>
        <dbReference type="Proteomes" id="UP000646548"/>
    </source>
</evidence>
<dbReference type="Proteomes" id="UP000646548">
    <property type="component" value="Unassembled WGS sequence"/>
</dbReference>
<reference evidence="1" key="1">
    <citation type="journal article" name="BMC Genomics">
        <title>Long-read sequencing and de novo genome assembly of marine medaka (Oryzias melastigma).</title>
        <authorList>
            <person name="Liang P."/>
            <person name="Saqib H.S.A."/>
            <person name="Ni X."/>
            <person name="Shen Y."/>
        </authorList>
    </citation>
    <scope>NUCLEOTIDE SEQUENCE</scope>
    <source>
        <strain evidence="1">Bigg-433</strain>
    </source>
</reference>
<protein>
    <submittedName>
        <fullName evidence="1">Uncharacterized protein</fullName>
    </submittedName>
</protein>
<dbReference type="EMBL" id="WKFB01000430">
    <property type="protein sequence ID" value="KAF6723371.1"/>
    <property type="molecule type" value="Genomic_DNA"/>
</dbReference>
<proteinExistence type="predicted"/>